<evidence type="ECO:0000256" key="4">
    <source>
        <dbReference type="PROSITE-ProRule" id="PRU00335"/>
    </source>
</evidence>
<evidence type="ECO:0000256" key="3">
    <source>
        <dbReference type="ARBA" id="ARBA00023163"/>
    </source>
</evidence>
<dbReference type="AlphaFoldDB" id="A0A1I7HWU6"/>
<gene>
    <name evidence="6" type="ORF">SAMN04487941_1735</name>
</gene>
<evidence type="ECO:0000256" key="1">
    <source>
        <dbReference type="ARBA" id="ARBA00023015"/>
    </source>
</evidence>
<name>A0A1I7HWU6_9BACT</name>
<keyword evidence="3" id="KW-0804">Transcription</keyword>
<protein>
    <submittedName>
        <fullName evidence="6">Transcriptional regulator, TetR family</fullName>
    </submittedName>
</protein>
<feature type="domain" description="HTH tetR-type" evidence="5">
    <location>
        <begin position="25"/>
        <end position="85"/>
    </location>
</feature>
<dbReference type="STRING" id="388950.GCA_001611675_01808"/>
<accession>A0A1I7HWU6</accession>
<dbReference type="InterPro" id="IPR001647">
    <property type="entry name" value="HTH_TetR"/>
</dbReference>
<dbReference type="Pfam" id="PF00440">
    <property type="entry name" value="TetR_N"/>
    <property type="match status" value="1"/>
</dbReference>
<evidence type="ECO:0000313" key="6">
    <source>
        <dbReference type="EMBL" id="SFU65194.1"/>
    </source>
</evidence>
<dbReference type="Gene3D" id="1.10.10.60">
    <property type="entry name" value="Homeodomain-like"/>
    <property type="match status" value="1"/>
</dbReference>
<organism evidence="6 7">
    <name type="scientific">Pontibacter akesuensis</name>
    <dbReference type="NCBI Taxonomy" id="388950"/>
    <lineage>
        <taxon>Bacteria</taxon>
        <taxon>Pseudomonadati</taxon>
        <taxon>Bacteroidota</taxon>
        <taxon>Cytophagia</taxon>
        <taxon>Cytophagales</taxon>
        <taxon>Hymenobacteraceae</taxon>
        <taxon>Pontibacter</taxon>
    </lineage>
</organism>
<feature type="DNA-binding region" description="H-T-H motif" evidence="4">
    <location>
        <begin position="48"/>
        <end position="67"/>
    </location>
</feature>
<dbReference type="GO" id="GO:0003677">
    <property type="term" value="F:DNA binding"/>
    <property type="evidence" value="ECO:0007669"/>
    <property type="project" value="UniProtKB-UniRule"/>
</dbReference>
<dbReference type="PANTHER" id="PTHR47506:SF1">
    <property type="entry name" value="HTH-TYPE TRANSCRIPTIONAL REGULATOR YJDC"/>
    <property type="match status" value="1"/>
</dbReference>
<dbReference type="PRINTS" id="PR00455">
    <property type="entry name" value="HTHTETR"/>
</dbReference>
<dbReference type="Gene3D" id="1.10.357.10">
    <property type="entry name" value="Tetracycline Repressor, domain 2"/>
    <property type="match status" value="1"/>
</dbReference>
<keyword evidence="1" id="KW-0805">Transcription regulation</keyword>
<dbReference type="EMBL" id="FPCA01000002">
    <property type="protein sequence ID" value="SFU65194.1"/>
    <property type="molecule type" value="Genomic_DNA"/>
</dbReference>
<dbReference type="Proteomes" id="UP000182491">
    <property type="component" value="Unassembled WGS sequence"/>
</dbReference>
<keyword evidence="2 4" id="KW-0238">DNA-binding</keyword>
<dbReference type="SUPFAM" id="SSF48498">
    <property type="entry name" value="Tetracyclin repressor-like, C-terminal domain"/>
    <property type="match status" value="1"/>
</dbReference>
<keyword evidence="7" id="KW-1185">Reference proteome</keyword>
<evidence type="ECO:0000313" key="7">
    <source>
        <dbReference type="Proteomes" id="UP000182491"/>
    </source>
</evidence>
<sequence length="224" mass="25692">MGVGANACHNRPRNHSNRILGKKAEAKKELILEAAKSVFGRLGYSKATLDDIAAAIGMKKPSLYYYYKSKELLYIEAFSQEWKSRLSHIKQLAEHEPNPHERLLLYIRSSLRYYQEIVSEHTISIRVLIETRAMFQELFRESRGKEAAYYASVIKEGVAKGVFIPCEAERVGYSMMVVKDLIQFEEFQRADFHQLPTIDFPKIERDVLYTINLILNGIAANGEA</sequence>
<dbReference type="InterPro" id="IPR036271">
    <property type="entry name" value="Tet_transcr_reg_TetR-rel_C_sf"/>
</dbReference>
<dbReference type="PROSITE" id="PS50977">
    <property type="entry name" value="HTH_TETR_2"/>
    <property type="match status" value="1"/>
</dbReference>
<proteinExistence type="predicted"/>
<evidence type="ECO:0000259" key="5">
    <source>
        <dbReference type="PROSITE" id="PS50977"/>
    </source>
</evidence>
<dbReference type="PANTHER" id="PTHR47506">
    <property type="entry name" value="TRANSCRIPTIONAL REGULATORY PROTEIN"/>
    <property type="match status" value="1"/>
</dbReference>
<dbReference type="InterPro" id="IPR009057">
    <property type="entry name" value="Homeodomain-like_sf"/>
</dbReference>
<reference evidence="7" key="1">
    <citation type="submission" date="2016-10" db="EMBL/GenBank/DDBJ databases">
        <authorList>
            <person name="Varghese N."/>
        </authorList>
    </citation>
    <scope>NUCLEOTIDE SEQUENCE [LARGE SCALE GENOMIC DNA]</scope>
    <source>
        <strain evidence="7">DSM 18820</strain>
    </source>
</reference>
<dbReference type="SUPFAM" id="SSF46689">
    <property type="entry name" value="Homeodomain-like"/>
    <property type="match status" value="1"/>
</dbReference>
<evidence type="ECO:0000256" key="2">
    <source>
        <dbReference type="ARBA" id="ARBA00023125"/>
    </source>
</evidence>